<dbReference type="AlphaFoldDB" id="A0A0F9JYA8"/>
<reference evidence="1" key="1">
    <citation type="journal article" date="2015" name="Nature">
        <title>Complex archaea that bridge the gap between prokaryotes and eukaryotes.</title>
        <authorList>
            <person name="Spang A."/>
            <person name="Saw J.H."/>
            <person name="Jorgensen S.L."/>
            <person name="Zaremba-Niedzwiedzka K."/>
            <person name="Martijn J."/>
            <person name="Lind A.E."/>
            <person name="van Eijk R."/>
            <person name="Schleper C."/>
            <person name="Guy L."/>
            <person name="Ettema T.J."/>
        </authorList>
    </citation>
    <scope>NUCLEOTIDE SEQUENCE</scope>
</reference>
<proteinExistence type="predicted"/>
<sequence>MTDVLRKAAEADDRSIFALARDADIPYPVMYRFLKGDKTGHKWGLNLTTADKLAEAVGLELRPKKKGQR</sequence>
<protein>
    <recommendedName>
        <fullName evidence="2">HTH cro/C1-type domain-containing protein</fullName>
    </recommendedName>
</protein>
<comment type="caution">
    <text evidence="1">The sequence shown here is derived from an EMBL/GenBank/DDBJ whole genome shotgun (WGS) entry which is preliminary data.</text>
</comment>
<gene>
    <name evidence="1" type="ORF">LCGC14_1701430</name>
</gene>
<evidence type="ECO:0000313" key="1">
    <source>
        <dbReference type="EMBL" id="KKM14903.1"/>
    </source>
</evidence>
<organism evidence="1">
    <name type="scientific">marine sediment metagenome</name>
    <dbReference type="NCBI Taxonomy" id="412755"/>
    <lineage>
        <taxon>unclassified sequences</taxon>
        <taxon>metagenomes</taxon>
        <taxon>ecological metagenomes</taxon>
    </lineage>
</organism>
<dbReference type="EMBL" id="LAZR01015039">
    <property type="protein sequence ID" value="KKM14903.1"/>
    <property type="molecule type" value="Genomic_DNA"/>
</dbReference>
<evidence type="ECO:0008006" key="2">
    <source>
        <dbReference type="Google" id="ProtNLM"/>
    </source>
</evidence>
<name>A0A0F9JYA8_9ZZZZ</name>
<accession>A0A0F9JYA8</accession>